<evidence type="ECO:0000256" key="5">
    <source>
        <dbReference type="ARBA" id="ARBA00022741"/>
    </source>
</evidence>
<dbReference type="PROSITE" id="PS00211">
    <property type="entry name" value="ABC_TRANSPORTER_1"/>
    <property type="match status" value="2"/>
</dbReference>
<accession>A0A227KI32</accession>
<dbReference type="Pfam" id="PF08352">
    <property type="entry name" value="oligo_HPY"/>
    <property type="match status" value="2"/>
</dbReference>
<dbReference type="GO" id="GO:0055085">
    <property type="term" value="P:transmembrane transport"/>
    <property type="evidence" value="ECO:0007669"/>
    <property type="project" value="UniProtKB-ARBA"/>
</dbReference>
<evidence type="ECO:0000259" key="8">
    <source>
        <dbReference type="PROSITE" id="PS50893"/>
    </source>
</evidence>
<comment type="caution">
    <text evidence="9">The sequence shown here is derived from an EMBL/GenBank/DDBJ whole genome shotgun (WGS) entry which is preliminary data.</text>
</comment>
<dbReference type="InterPro" id="IPR003439">
    <property type="entry name" value="ABC_transporter-like_ATP-bd"/>
</dbReference>
<dbReference type="Pfam" id="PF00005">
    <property type="entry name" value="ABC_tran"/>
    <property type="match status" value="2"/>
</dbReference>
<evidence type="ECO:0000256" key="6">
    <source>
        <dbReference type="ARBA" id="ARBA00022840"/>
    </source>
</evidence>
<keyword evidence="6 9" id="KW-0067">ATP-binding</keyword>
<dbReference type="InterPro" id="IPR050388">
    <property type="entry name" value="ABC_Ni/Peptide_Import"/>
</dbReference>
<dbReference type="InterPro" id="IPR017871">
    <property type="entry name" value="ABC_transporter-like_CS"/>
</dbReference>
<dbReference type="PANTHER" id="PTHR43297">
    <property type="entry name" value="OLIGOPEPTIDE TRANSPORT ATP-BINDING PROTEIN APPD"/>
    <property type="match status" value="1"/>
</dbReference>
<dbReference type="GO" id="GO:0005886">
    <property type="term" value="C:plasma membrane"/>
    <property type="evidence" value="ECO:0007669"/>
    <property type="project" value="UniProtKB-SubCell"/>
</dbReference>
<comment type="similarity">
    <text evidence="2">Belongs to the ABC transporter superfamily.</text>
</comment>
<dbReference type="GO" id="GO:0005524">
    <property type="term" value="F:ATP binding"/>
    <property type="evidence" value="ECO:0007669"/>
    <property type="project" value="UniProtKB-KW"/>
</dbReference>
<proteinExistence type="inferred from homology"/>
<evidence type="ECO:0000256" key="2">
    <source>
        <dbReference type="ARBA" id="ARBA00005417"/>
    </source>
</evidence>
<dbReference type="SUPFAM" id="SSF52540">
    <property type="entry name" value="P-loop containing nucleoside triphosphate hydrolases"/>
    <property type="match status" value="2"/>
</dbReference>
<comment type="subcellular location">
    <subcellularLocation>
        <location evidence="1">Cell inner membrane</location>
        <topology evidence="1">Peripheral membrane protein</topology>
    </subcellularLocation>
</comment>
<dbReference type="Proteomes" id="UP000214610">
    <property type="component" value="Unassembled WGS sequence"/>
</dbReference>
<dbReference type="InterPro" id="IPR027417">
    <property type="entry name" value="P-loop_NTPase"/>
</dbReference>
<keyword evidence="10" id="KW-1185">Reference proteome</keyword>
<dbReference type="SMART" id="SM00382">
    <property type="entry name" value="AAA"/>
    <property type="match status" value="2"/>
</dbReference>
<dbReference type="Gene3D" id="3.40.50.300">
    <property type="entry name" value="P-loop containing nucleotide triphosphate hydrolases"/>
    <property type="match status" value="2"/>
</dbReference>
<organism evidence="9 10">
    <name type="scientific">Turicimonas muris</name>
    <dbReference type="NCBI Taxonomy" id="1796652"/>
    <lineage>
        <taxon>Bacteria</taxon>
        <taxon>Pseudomonadati</taxon>
        <taxon>Pseudomonadota</taxon>
        <taxon>Betaproteobacteria</taxon>
        <taxon>Burkholderiales</taxon>
        <taxon>Sutterellaceae</taxon>
        <taxon>Turicimonas</taxon>
    </lineage>
</organism>
<gene>
    <name evidence="9" type="ORF">ADH67_07400</name>
</gene>
<dbReference type="FunFam" id="3.40.50.300:FF:000016">
    <property type="entry name" value="Oligopeptide ABC transporter ATP-binding component"/>
    <property type="match status" value="2"/>
</dbReference>
<keyword evidence="7" id="KW-0472">Membrane</keyword>
<evidence type="ECO:0000256" key="3">
    <source>
        <dbReference type="ARBA" id="ARBA00022448"/>
    </source>
</evidence>
<dbReference type="InterPro" id="IPR013563">
    <property type="entry name" value="Oligopep_ABC_C"/>
</dbReference>
<keyword evidence="4" id="KW-1003">Cell membrane</keyword>
<dbReference type="EMBL" id="NHMP01000004">
    <property type="protein sequence ID" value="OXE47611.1"/>
    <property type="molecule type" value="Genomic_DNA"/>
</dbReference>
<dbReference type="GO" id="GO:0016887">
    <property type="term" value="F:ATP hydrolysis activity"/>
    <property type="evidence" value="ECO:0007669"/>
    <property type="project" value="InterPro"/>
</dbReference>
<evidence type="ECO:0000256" key="7">
    <source>
        <dbReference type="ARBA" id="ARBA00023136"/>
    </source>
</evidence>
<evidence type="ECO:0000313" key="9">
    <source>
        <dbReference type="EMBL" id="OXE47611.1"/>
    </source>
</evidence>
<keyword evidence="3" id="KW-0813">Transport</keyword>
<evidence type="ECO:0000313" key="10">
    <source>
        <dbReference type="Proteomes" id="UP000214610"/>
    </source>
</evidence>
<dbReference type="GeneID" id="78362629"/>
<dbReference type="PANTHER" id="PTHR43297:SF2">
    <property type="entry name" value="DIPEPTIDE TRANSPORT ATP-BINDING PROTEIN DPPD"/>
    <property type="match status" value="1"/>
</dbReference>
<reference evidence="10" key="1">
    <citation type="submission" date="2017-05" db="EMBL/GenBank/DDBJ databases">
        <title>Improved OligoMM genomes.</title>
        <authorList>
            <person name="Garzetti D."/>
        </authorList>
    </citation>
    <scope>NUCLEOTIDE SEQUENCE [LARGE SCALE GENOMIC DNA]</scope>
    <source>
        <strain evidence="10">YL45</strain>
    </source>
</reference>
<dbReference type="AlphaFoldDB" id="A0A227KI32"/>
<name>A0A227KI32_9BURK</name>
<dbReference type="NCBIfam" id="TIGR01727">
    <property type="entry name" value="oligo_HPY"/>
    <property type="match status" value="1"/>
</dbReference>
<dbReference type="InterPro" id="IPR003593">
    <property type="entry name" value="AAA+_ATPase"/>
</dbReference>
<feature type="domain" description="ABC transporter" evidence="8">
    <location>
        <begin position="342"/>
        <end position="593"/>
    </location>
</feature>
<feature type="domain" description="ABC transporter" evidence="8">
    <location>
        <begin position="2"/>
        <end position="252"/>
    </location>
</feature>
<evidence type="ECO:0000256" key="4">
    <source>
        <dbReference type="ARBA" id="ARBA00022475"/>
    </source>
</evidence>
<protein>
    <submittedName>
        <fullName evidence="9">ABC transporter ATP-binding protein</fullName>
    </submittedName>
</protein>
<evidence type="ECO:0000256" key="1">
    <source>
        <dbReference type="ARBA" id="ARBA00004417"/>
    </source>
</evidence>
<keyword evidence="5" id="KW-0547">Nucleotide-binding</keyword>
<dbReference type="GO" id="GO:0015833">
    <property type="term" value="P:peptide transport"/>
    <property type="evidence" value="ECO:0007669"/>
    <property type="project" value="InterPro"/>
</dbReference>
<dbReference type="PROSITE" id="PS50893">
    <property type="entry name" value="ABC_TRANSPORTER_2"/>
    <property type="match status" value="2"/>
</dbReference>
<dbReference type="RefSeq" id="WP_066595007.1">
    <property type="nucleotide sequence ID" value="NZ_CAJTBZ010000051.1"/>
</dbReference>
<sequence length="604" mass="66727">MLEVKNIVTEIETQEGTIKAVDDLTLTIAPREIYALVGESGCGKSMTALSLLRLLPETGLVSSGVVTVDGTEIMGLPESMMRRIRASKISLIFQEPGLSLNPVMTIGDQILETIYLHTSLRGQSAKNKVLDWLNKVGISEPEKRIDMFPHEISGGQKQRVMIALALAAEPGFLIADEPTTALDVTIQAQILNLLKEIRDSEGIGILLISHDLAVVAQVADKVGLMYAGEMVEEADAKSFFKRPFHPYARTLLRALPDGKRKTERLDAIPGVVPPLTTDFKGCRFAERCAEAREECKIQTVKLHDLAGHRVRCLFPIEEKVVLPLPASAVETRPEERPTVLGLQNYNVWFPNRGSIFKKKSYFKAVKDVNFAVKKGLTTALVGESGSGKTTVARGVLQLLRGQAFISGEARLEGVDLGAVNEKGLKTLRKKMQIVFQDPFSSLNPRMRVQEVLLEGLESLHPEHSLSENLDRIAEMLKKCGLRTDSLYRYPHEFSGGQRQRLAIARALVVEPELLICDEPTSALDVSVQAQILNLLNDIQKERGLSYLFITHNFGVVQYLSDEIVVMKSGEIVETGPASQVLNSPVHSYTQKLLEAVPHFRPSVE</sequence>
<dbReference type="CDD" id="cd03257">
    <property type="entry name" value="ABC_NikE_OppD_transporters"/>
    <property type="match status" value="2"/>
</dbReference>
<dbReference type="NCBIfam" id="NF008453">
    <property type="entry name" value="PRK11308.1"/>
    <property type="match status" value="2"/>
</dbReference>